<keyword evidence="1" id="KW-0479">Metal-binding</keyword>
<dbReference type="InterPro" id="IPR008942">
    <property type="entry name" value="ENTH_VHS"/>
</dbReference>
<evidence type="ECO:0000313" key="8">
    <source>
        <dbReference type="Proteomes" id="UP000192257"/>
    </source>
</evidence>
<dbReference type="Pfam" id="PF00641">
    <property type="entry name" value="Zn_ribbon_RanBP"/>
    <property type="match status" value="1"/>
</dbReference>
<dbReference type="PROSITE" id="PS50199">
    <property type="entry name" value="ZF_RANBP2_2"/>
    <property type="match status" value="1"/>
</dbReference>
<name>A0A1X0P3E3_9TRYP</name>
<feature type="region of interest" description="Disordered" evidence="5">
    <location>
        <begin position="208"/>
        <end position="236"/>
    </location>
</feature>
<accession>A0A1X0P3E3</accession>
<organism evidence="7 8">
    <name type="scientific">Trypanosoma theileri</name>
    <dbReference type="NCBI Taxonomy" id="67003"/>
    <lineage>
        <taxon>Eukaryota</taxon>
        <taxon>Discoba</taxon>
        <taxon>Euglenozoa</taxon>
        <taxon>Kinetoplastea</taxon>
        <taxon>Metakinetoplastina</taxon>
        <taxon>Trypanosomatida</taxon>
        <taxon>Trypanosomatidae</taxon>
        <taxon>Trypanosoma</taxon>
    </lineage>
</organism>
<dbReference type="SMART" id="SM00547">
    <property type="entry name" value="ZnF_RBZ"/>
    <property type="match status" value="1"/>
</dbReference>
<keyword evidence="8" id="KW-1185">Reference proteome</keyword>
<keyword evidence="3" id="KW-0862">Zinc</keyword>
<dbReference type="GO" id="GO:0008270">
    <property type="term" value="F:zinc ion binding"/>
    <property type="evidence" value="ECO:0007669"/>
    <property type="project" value="UniProtKB-KW"/>
</dbReference>
<feature type="compositionally biased region" description="Low complexity" evidence="5">
    <location>
        <begin position="222"/>
        <end position="233"/>
    </location>
</feature>
<protein>
    <recommendedName>
        <fullName evidence="6">RanBP2-type domain-containing protein</fullName>
    </recommendedName>
</protein>
<dbReference type="Proteomes" id="UP000192257">
    <property type="component" value="Unassembled WGS sequence"/>
</dbReference>
<evidence type="ECO:0000256" key="4">
    <source>
        <dbReference type="PROSITE-ProRule" id="PRU00322"/>
    </source>
</evidence>
<dbReference type="InterPro" id="IPR036443">
    <property type="entry name" value="Znf_RanBP2_sf"/>
</dbReference>
<dbReference type="EMBL" id="NBCO01000007">
    <property type="protein sequence ID" value="ORC91069.1"/>
    <property type="molecule type" value="Genomic_DNA"/>
</dbReference>
<dbReference type="PROSITE" id="PS01358">
    <property type="entry name" value="ZF_RANBP2_1"/>
    <property type="match status" value="1"/>
</dbReference>
<dbReference type="AlphaFoldDB" id="A0A1X0P3E3"/>
<evidence type="ECO:0000313" key="7">
    <source>
        <dbReference type="EMBL" id="ORC91069.1"/>
    </source>
</evidence>
<dbReference type="RefSeq" id="XP_028885135.1">
    <property type="nucleotide sequence ID" value="XM_029023939.1"/>
</dbReference>
<keyword evidence="2 4" id="KW-0863">Zinc-finger</keyword>
<dbReference type="OrthoDB" id="262731at2759"/>
<dbReference type="SUPFAM" id="SSF48464">
    <property type="entry name" value="ENTH/VHS domain"/>
    <property type="match status" value="1"/>
</dbReference>
<dbReference type="VEuPathDB" id="TriTrypDB:TM35_000074930"/>
<dbReference type="SUPFAM" id="SSF90209">
    <property type="entry name" value="Ran binding protein zinc finger-like"/>
    <property type="match status" value="1"/>
</dbReference>
<dbReference type="Gene3D" id="1.25.40.90">
    <property type="match status" value="1"/>
</dbReference>
<evidence type="ECO:0000259" key="6">
    <source>
        <dbReference type="PROSITE" id="PS50199"/>
    </source>
</evidence>
<evidence type="ECO:0000256" key="1">
    <source>
        <dbReference type="ARBA" id="ARBA00022723"/>
    </source>
</evidence>
<comment type="caution">
    <text evidence="7">The sequence shown here is derived from an EMBL/GenBank/DDBJ whole genome shotgun (WGS) entry which is preliminary data.</text>
</comment>
<dbReference type="GeneID" id="39983719"/>
<dbReference type="InterPro" id="IPR001876">
    <property type="entry name" value="Znf_RanBP2"/>
</dbReference>
<evidence type="ECO:0000256" key="5">
    <source>
        <dbReference type="SAM" id="MobiDB-lite"/>
    </source>
</evidence>
<evidence type="ECO:0000256" key="2">
    <source>
        <dbReference type="ARBA" id="ARBA00022771"/>
    </source>
</evidence>
<reference evidence="7 8" key="1">
    <citation type="submission" date="2017-03" db="EMBL/GenBank/DDBJ databases">
        <title>An alternative strategy for trypanosome survival in the mammalian bloodstream revealed through genome and transcriptome analysis of the ubiquitous bovine parasite Trypanosoma (Megatrypanum) theileri.</title>
        <authorList>
            <person name="Kelly S."/>
            <person name="Ivens A."/>
            <person name="Mott A."/>
            <person name="O'Neill E."/>
            <person name="Emms D."/>
            <person name="Macleod O."/>
            <person name="Voorheis P."/>
            <person name="Matthews J."/>
            <person name="Matthews K."/>
            <person name="Carrington M."/>
        </authorList>
    </citation>
    <scope>NUCLEOTIDE SEQUENCE [LARGE SCALE GENOMIC DNA]</scope>
    <source>
        <strain evidence="7">Edinburgh</strain>
    </source>
</reference>
<proteinExistence type="predicted"/>
<feature type="compositionally biased region" description="Pro residues" evidence="5">
    <location>
        <begin position="211"/>
        <end position="221"/>
    </location>
</feature>
<sequence>MEFLRRTVADARLRLRVSATVAAGGPLAEALALAERHPAVVLAALRDGLADAPAPAAQQRLRLLERLVDAGGYNFHRAVARDTALHAQLVRLAAARAETEEQRRTRRLARLTVLEYSRMFADDPELRSLTTLLEAVEKCTGRSLLRSIEVENKRVTFIDPRPEDIILISPIRRSAKDLPTQVKPSTWSCHICTYMNKPTSTKCFACKTPRPTRPSSPPPPQTVTATATASLSSGKTNGVAETEENIYNGVACHSPLSGEINTGVVANKVSSPEKEDESASAFVEEIVDDEIADVKTDGLGVEKLDDTV</sequence>
<feature type="domain" description="RanBP2-type" evidence="6">
    <location>
        <begin position="183"/>
        <end position="212"/>
    </location>
</feature>
<gene>
    <name evidence="7" type="ORF">TM35_000074930</name>
</gene>
<dbReference type="Gene3D" id="4.10.1060.10">
    <property type="entry name" value="Zinc finger, RanBP2-type"/>
    <property type="match status" value="1"/>
</dbReference>
<evidence type="ECO:0000256" key="3">
    <source>
        <dbReference type="ARBA" id="ARBA00022833"/>
    </source>
</evidence>